<dbReference type="RefSeq" id="WP_211863975.1">
    <property type="nucleotide sequence ID" value="NZ_JAAEDM010000077.1"/>
</dbReference>
<protein>
    <recommendedName>
        <fullName evidence="6">Translocation and assembly module TamB C-terminal domain-containing protein</fullName>
    </recommendedName>
</protein>
<dbReference type="PANTHER" id="PTHR36985">
    <property type="entry name" value="TRANSLOCATION AND ASSEMBLY MODULE SUBUNIT TAMB"/>
    <property type="match status" value="1"/>
</dbReference>
<keyword evidence="4" id="KW-0472">Membrane</keyword>
<dbReference type="GO" id="GO:0097347">
    <property type="term" value="C:TAM protein secretion complex"/>
    <property type="evidence" value="ECO:0007669"/>
    <property type="project" value="TreeGrafter"/>
</dbReference>
<evidence type="ECO:0000256" key="2">
    <source>
        <dbReference type="ARBA" id="ARBA00022692"/>
    </source>
</evidence>
<sequence length="998" mass="101985">DGSAGATLTLRAAAAPLLPEDMRRAAMPAEVTLDAALDARQRLALRRLAVQVPAGQAEAEGSADLAGQTLDVSARVALGASTVLGPLLPPAARWDALRAEGRATGSMNAPRVILDAALEGFGSDTPALAAALGATPRVALRAALPDRLESLSLDGAALRVTAEGDVGETLDATLRAHVADLAPLLPGMAGALDAELRATGPRSDPSLAITARGERVERAGQVLEALDLALNIATPLSAPRAEGRLRATYAGLAATLDLSALPEGERVRLERLAAGFGPARLAARGVLDPQAATFAGDASLEVADLAPFSALAGTPLTGRSALRGVFDVRDGVQGLDVALDIPQASVGGTALGGKVTMRGSLAALEAVVEAQAAEARLNTRARLTQDGATRRVEIAEMLLRRGTDSLRLTAPARVTLAADGGVGIETLALTTGRGGTLRAEGRWGPENADIRATLQALPVAAIAALAAPDVAVEGVIGGEARVTGPVADPSARFRIEATGLRSPEPAMRGVPAARIVVEGTAGARAAEVRLDAAAGNALRANGTARLPNGFAANAPLAVRLDANADLAALAGPLLAAGSQRVAGRLTVQAEVGGTVGAPRIGGQATLANGAFRDLAQGVTLTDIAASIRGDGERVTIERLDARTPGGGTLGVTGTLSPFAPGLPVEIAVTARGARPLRSDLVSSAFDADLRFLGRALEEARLAGRIAVQRMDITVPERLPASVQHLDGVRERGTRPAGTPPLNPPPPAGAPTGMPNIALEIAVEAPRAVFVRGRGIDAEFGGTLGIGGTVAAPAVTGGLNLRRGNISVFDRRIDFRRGTIAFDAGTLVPSLDFLASSRAREVTANVTVTGPANDPRLEFSSTPELPQDEILARLLFDRRASELSPFQLAQLAQVLAGAAGIETPGAGGIIDRIRRALALDRLAVGEERNATNTRTQGATLETGRYVADGVYLGVRQGTEGGAPRVGVQIDLLPRLRLDAETGGSSAGGDRVGLSFEWEY</sequence>
<reference evidence="7" key="2">
    <citation type="journal article" date="2021" name="Syst. Appl. Microbiol.">
        <title>Roseomonas hellenica sp. nov., isolated from roots of wild-growing Alkanna tinctoria.</title>
        <authorList>
            <person name="Rat A."/>
            <person name="Naranjo H.D."/>
            <person name="Lebbe L."/>
            <person name="Cnockaert M."/>
            <person name="Krigas N."/>
            <person name="Grigoriadou K."/>
            <person name="Maloupa E."/>
            <person name="Willems A."/>
        </authorList>
    </citation>
    <scope>NUCLEOTIDE SEQUENCE</scope>
    <source>
        <strain evidence="7">LMG 31231</strain>
    </source>
</reference>
<evidence type="ECO:0000256" key="5">
    <source>
        <dbReference type="SAM" id="MobiDB-lite"/>
    </source>
</evidence>
<keyword evidence="2" id="KW-0812">Transmembrane</keyword>
<dbReference type="InterPro" id="IPR007452">
    <property type="entry name" value="TamB_C"/>
</dbReference>
<name>A0A9X9X2E4_9PROT</name>
<dbReference type="GO" id="GO:0005886">
    <property type="term" value="C:plasma membrane"/>
    <property type="evidence" value="ECO:0007669"/>
    <property type="project" value="InterPro"/>
</dbReference>
<feature type="compositionally biased region" description="Pro residues" evidence="5">
    <location>
        <begin position="737"/>
        <end position="748"/>
    </location>
</feature>
<evidence type="ECO:0000256" key="1">
    <source>
        <dbReference type="ARBA" id="ARBA00004167"/>
    </source>
</evidence>
<dbReference type="GO" id="GO:0009306">
    <property type="term" value="P:protein secretion"/>
    <property type="evidence" value="ECO:0007669"/>
    <property type="project" value="InterPro"/>
</dbReference>
<comment type="caution">
    <text evidence="7">The sequence shown here is derived from an EMBL/GenBank/DDBJ whole genome shotgun (WGS) entry which is preliminary data.</text>
</comment>
<dbReference type="EMBL" id="JAAEDM010000077">
    <property type="protein sequence ID" value="MBR0673573.1"/>
    <property type="molecule type" value="Genomic_DNA"/>
</dbReference>
<feature type="region of interest" description="Disordered" evidence="5">
    <location>
        <begin position="729"/>
        <end position="751"/>
    </location>
</feature>
<dbReference type="Pfam" id="PF04357">
    <property type="entry name" value="TamB"/>
    <property type="match status" value="1"/>
</dbReference>
<evidence type="ECO:0000259" key="6">
    <source>
        <dbReference type="Pfam" id="PF04357"/>
    </source>
</evidence>
<feature type="non-terminal residue" evidence="7">
    <location>
        <position position="1"/>
    </location>
</feature>
<gene>
    <name evidence="7" type="ORF">GXW76_20545</name>
</gene>
<dbReference type="PANTHER" id="PTHR36985:SF1">
    <property type="entry name" value="TRANSLOCATION AND ASSEMBLY MODULE SUBUNIT TAMB"/>
    <property type="match status" value="1"/>
</dbReference>
<evidence type="ECO:0000313" key="8">
    <source>
        <dbReference type="Proteomes" id="UP001138751"/>
    </source>
</evidence>
<evidence type="ECO:0000313" key="7">
    <source>
        <dbReference type="EMBL" id="MBR0673573.1"/>
    </source>
</evidence>
<keyword evidence="3" id="KW-1133">Transmembrane helix</keyword>
<keyword evidence="8" id="KW-1185">Reference proteome</keyword>
<dbReference type="AlphaFoldDB" id="A0A9X9X2E4"/>
<evidence type="ECO:0000256" key="3">
    <source>
        <dbReference type="ARBA" id="ARBA00022989"/>
    </source>
</evidence>
<organism evidence="7 8">
    <name type="scientific">Neoroseomonas soli</name>
    <dbReference type="NCBI Taxonomy" id="1081025"/>
    <lineage>
        <taxon>Bacteria</taxon>
        <taxon>Pseudomonadati</taxon>
        <taxon>Pseudomonadota</taxon>
        <taxon>Alphaproteobacteria</taxon>
        <taxon>Acetobacterales</taxon>
        <taxon>Acetobacteraceae</taxon>
        <taxon>Neoroseomonas</taxon>
    </lineage>
</organism>
<feature type="domain" description="Translocation and assembly module TamB C-terminal" evidence="6">
    <location>
        <begin position="637"/>
        <end position="998"/>
    </location>
</feature>
<reference evidence="7" key="1">
    <citation type="submission" date="2020-01" db="EMBL/GenBank/DDBJ databases">
        <authorList>
            <person name="Rat A."/>
        </authorList>
    </citation>
    <scope>NUCLEOTIDE SEQUENCE</scope>
    <source>
        <strain evidence="7">LMG 31231</strain>
    </source>
</reference>
<evidence type="ECO:0000256" key="4">
    <source>
        <dbReference type="ARBA" id="ARBA00023136"/>
    </source>
</evidence>
<dbReference type="Proteomes" id="UP001138751">
    <property type="component" value="Unassembled WGS sequence"/>
</dbReference>
<accession>A0A9X9X2E4</accession>
<comment type="subcellular location">
    <subcellularLocation>
        <location evidence="1">Membrane</location>
        <topology evidence="1">Single-pass membrane protein</topology>
    </subcellularLocation>
</comment>
<proteinExistence type="predicted"/>